<evidence type="ECO:0000256" key="5">
    <source>
        <dbReference type="ARBA" id="ARBA00023277"/>
    </source>
</evidence>
<evidence type="ECO:0000256" key="3">
    <source>
        <dbReference type="ARBA" id="ARBA00022801"/>
    </source>
</evidence>
<evidence type="ECO:0000256" key="6">
    <source>
        <dbReference type="ARBA" id="ARBA00023295"/>
    </source>
</evidence>
<dbReference type="PANTHER" id="PTHR22298">
    <property type="entry name" value="ENDO-1,4-BETA-GLUCANASE"/>
    <property type="match status" value="1"/>
</dbReference>
<evidence type="ECO:0000259" key="11">
    <source>
        <dbReference type="Pfam" id="PF00759"/>
    </source>
</evidence>
<dbReference type="InterPro" id="IPR001701">
    <property type="entry name" value="Glyco_hydro_9"/>
</dbReference>
<name>A0A811PGC9_9POAL</name>
<dbReference type="GO" id="GO:0030245">
    <property type="term" value="P:cellulose catabolic process"/>
    <property type="evidence" value="ECO:0007669"/>
    <property type="project" value="UniProtKB-KW"/>
</dbReference>
<protein>
    <recommendedName>
        <fullName evidence="10">Endoglucanase</fullName>
        <ecNumber evidence="10">3.2.1.4</ecNumber>
    </recommendedName>
</protein>
<evidence type="ECO:0000256" key="8">
    <source>
        <dbReference type="PROSITE-ProRule" id="PRU10059"/>
    </source>
</evidence>
<proteinExistence type="inferred from homology"/>
<evidence type="ECO:0000256" key="7">
    <source>
        <dbReference type="ARBA" id="ARBA00023326"/>
    </source>
</evidence>
<evidence type="ECO:0000256" key="2">
    <source>
        <dbReference type="ARBA" id="ARBA00007072"/>
    </source>
</evidence>
<dbReference type="OrthoDB" id="10257085at2759"/>
<dbReference type="InterPro" id="IPR018221">
    <property type="entry name" value="Glyco_hydro_9_His_AS"/>
</dbReference>
<dbReference type="InterPro" id="IPR008928">
    <property type="entry name" value="6-hairpin_glycosidase_sf"/>
</dbReference>
<reference evidence="12" key="1">
    <citation type="submission" date="2020-10" db="EMBL/GenBank/DDBJ databases">
        <authorList>
            <person name="Han B."/>
            <person name="Lu T."/>
            <person name="Zhao Q."/>
            <person name="Huang X."/>
            <person name="Zhao Y."/>
        </authorList>
    </citation>
    <scope>NUCLEOTIDE SEQUENCE</scope>
</reference>
<keyword evidence="3 8" id="KW-0378">Hydrolase</keyword>
<feature type="active site" evidence="8">
    <location>
        <position position="451"/>
    </location>
</feature>
<dbReference type="Proteomes" id="UP000604825">
    <property type="component" value="Unassembled WGS sequence"/>
</dbReference>
<evidence type="ECO:0000256" key="9">
    <source>
        <dbReference type="PROSITE-ProRule" id="PRU10060"/>
    </source>
</evidence>
<keyword evidence="6 8" id="KW-0326">Glycosidase</keyword>
<comment type="catalytic activity">
    <reaction evidence="1 10">
        <text>Endohydrolysis of (1-&gt;4)-beta-D-glucosidic linkages in cellulose, lichenin and cereal beta-D-glucans.</text>
        <dbReference type="EC" id="3.2.1.4"/>
    </reaction>
</comment>
<dbReference type="SUPFAM" id="SSF48208">
    <property type="entry name" value="Six-hairpin glycosidases"/>
    <property type="match status" value="1"/>
</dbReference>
<keyword evidence="7 8" id="KW-0624">Polysaccharide degradation</keyword>
<dbReference type="GO" id="GO:0008810">
    <property type="term" value="F:cellulase activity"/>
    <property type="evidence" value="ECO:0007669"/>
    <property type="project" value="UniProtKB-EC"/>
</dbReference>
<evidence type="ECO:0000256" key="1">
    <source>
        <dbReference type="ARBA" id="ARBA00000966"/>
    </source>
</evidence>
<comment type="similarity">
    <text evidence="2 8 10">Belongs to the glycosyl hydrolase 9 (cellulase E) family.</text>
</comment>
<dbReference type="PROSITE" id="PS00698">
    <property type="entry name" value="GH9_3"/>
    <property type="match status" value="1"/>
</dbReference>
<keyword evidence="10" id="KW-0732">Signal</keyword>
<dbReference type="Pfam" id="PF00759">
    <property type="entry name" value="Glyco_hydro_9"/>
    <property type="match status" value="1"/>
</dbReference>
<keyword evidence="13" id="KW-1185">Reference proteome</keyword>
<dbReference type="InterPro" id="IPR033126">
    <property type="entry name" value="Glyco_hydro_9_Asp/Glu_AS"/>
</dbReference>
<keyword evidence="4 10" id="KW-0136">Cellulose degradation</keyword>
<organism evidence="12 13">
    <name type="scientific">Miscanthus lutarioriparius</name>
    <dbReference type="NCBI Taxonomy" id="422564"/>
    <lineage>
        <taxon>Eukaryota</taxon>
        <taxon>Viridiplantae</taxon>
        <taxon>Streptophyta</taxon>
        <taxon>Embryophyta</taxon>
        <taxon>Tracheophyta</taxon>
        <taxon>Spermatophyta</taxon>
        <taxon>Magnoliopsida</taxon>
        <taxon>Liliopsida</taxon>
        <taxon>Poales</taxon>
        <taxon>Poaceae</taxon>
        <taxon>PACMAD clade</taxon>
        <taxon>Panicoideae</taxon>
        <taxon>Andropogonodae</taxon>
        <taxon>Andropogoneae</taxon>
        <taxon>Saccharinae</taxon>
        <taxon>Miscanthus</taxon>
    </lineage>
</organism>
<dbReference type="InterPro" id="IPR012341">
    <property type="entry name" value="6hp_glycosidase-like_sf"/>
</dbReference>
<evidence type="ECO:0000313" key="12">
    <source>
        <dbReference type="EMBL" id="CAD6246444.1"/>
    </source>
</evidence>
<evidence type="ECO:0000256" key="4">
    <source>
        <dbReference type="ARBA" id="ARBA00023001"/>
    </source>
</evidence>
<feature type="signal peptide" evidence="10">
    <location>
        <begin position="1"/>
        <end position="27"/>
    </location>
</feature>
<dbReference type="EMBL" id="CAJGYO010000007">
    <property type="protein sequence ID" value="CAD6246444.1"/>
    <property type="molecule type" value="Genomic_DNA"/>
</dbReference>
<accession>A0A811PGC9</accession>
<dbReference type="Gene3D" id="1.50.10.10">
    <property type="match status" value="1"/>
</dbReference>
<evidence type="ECO:0000313" key="13">
    <source>
        <dbReference type="Proteomes" id="UP000604825"/>
    </source>
</evidence>
<dbReference type="PROSITE" id="PS00592">
    <property type="entry name" value="GH9_2"/>
    <property type="match status" value="1"/>
</dbReference>
<feature type="active site" evidence="9">
    <location>
        <position position="502"/>
    </location>
</feature>
<evidence type="ECO:0000256" key="10">
    <source>
        <dbReference type="RuleBase" id="RU361166"/>
    </source>
</evidence>
<dbReference type="AlphaFoldDB" id="A0A811PGC9"/>
<sequence length="533" mass="57101">MEQPRSRLLSLSAVLLLLLLAPDLAAAFNYADALAKSIIYFEGQRSGKLPPGNRMPWRGDSGLTDGAQHNVILPMLLLVCLSLSVARIVHAGMTDDLYVSGFRQVDLVGGYYDAGDNMKFGLPMAFTTTMLAWSVADFGKYMGSDLPHARAAVRWGADYLLKAATSTPGTLYVQVGDPGQDHKCWERPEDMDTPRAVYSITSSTPGSDVAAETAAALAASAVAFRRADPGYAARLLRAAVVAFELADRHRGSYSEGALSAAVCPFYCSYSGYEDELLWAAAWLHRASGNVSFMAYVRANGAQDGAGNDDYSFSWDDKRIGTKVLLARGVLRRDRRRNVPGLQLYKAHSDSYICSLVPGAAGFQAGQYTPGGLIYREGGSNMQYVTTTTFLLLAYAKYLRSAGATVACGGGEVAPAELVALAKRQVDYILGKNPAGTSFMVGFGDRYPRRLHHRGASLPSVRAHPARIGCDQGFAYLHSAAPDANVLVGAVVGGPDARDGFVDDRDSYGQTEPATYINAPLVGVLAYFAGTAKY</sequence>
<gene>
    <name evidence="12" type="ORF">NCGR_LOCUS30704</name>
</gene>
<dbReference type="EC" id="3.2.1.4" evidence="10"/>
<comment type="caution">
    <text evidence="12">The sequence shown here is derived from an EMBL/GenBank/DDBJ whole genome shotgun (WGS) entry which is preliminary data.</text>
</comment>
<feature type="domain" description="Glycoside hydrolase family 9" evidence="11">
    <location>
        <begin position="30"/>
        <end position="524"/>
    </location>
</feature>
<feature type="active site" evidence="9">
    <location>
        <position position="511"/>
    </location>
</feature>
<keyword evidence="5 8" id="KW-0119">Carbohydrate metabolism</keyword>
<feature type="chain" id="PRO_5033103495" description="Endoglucanase" evidence="10">
    <location>
        <begin position="28"/>
        <end position="533"/>
    </location>
</feature>